<reference evidence="1 2" key="1">
    <citation type="submission" date="2016-01" db="EMBL/GenBank/DDBJ databases">
        <authorList>
            <person name="Oliw E.H."/>
        </authorList>
    </citation>
    <scope>NUCLEOTIDE SEQUENCE [LARGE SCALE GENOMIC DNA]</scope>
    <source>
        <strain evidence="1">LMG 27134</strain>
    </source>
</reference>
<proteinExistence type="predicted"/>
<dbReference type="Proteomes" id="UP000054683">
    <property type="component" value="Unassembled WGS sequence"/>
</dbReference>
<evidence type="ECO:0000313" key="1">
    <source>
        <dbReference type="EMBL" id="SAL73936.1"/>
    </source>
</evidence>
<sequence length="70" mass="8241">MNAPKPGIANVLKRLHYPLEVILVCVRWYVTYPLSSRNLEEMMVERGIAVGKSWRMDGTYVKVRGEWRYL</sequence>
<name>A0A158JYK0_9BURK</name>
<organism evidence="1 2">
    <name type="scientific">Caballeronia udeis</name>
    <dbReference type="NCBI Taxonomy" id="1232866"/>
    <lineage>
        <taxon>Bacteria</taxon>
        <taxon>Pseudomonadati</taxon>
        <taxon>Pseudomonadota</taxon>
        <taxon>Betaproteobacteria</taxon>
        <taxon>Burkholderiales</taxon>
        <taxon>Burkholderiaceae</taxon>
        <taxon>Caballeronia</taxon>
    </lineage>
</organism>
<protein>
    <submittedName>
        <fullName evidence="1">Integrase catalytic region</fullName>
    </submittedName>
</protein>
<dbReference type="EMBL" id="FCOK02000144">
    <property type="protein sequence ID" value="SAL73936.1"/>
    <property type="molecule type" value="Genomic_DNA"/>
</dbReference>
<dbReference type="AlphaFoldDB" id="A0A158JYK0"/>
<accession>A0A158JYK0</accession>
<gene>
    <name evidence="1" type="ORF">AWB69_09107</name>
</gene>
<evidence type="ECO:0000313" key="2">
    <source>
        <dbReference type="Proteomes" id="UP000054683"/>
    </source>
</evidence>